<dbReference type="CDD" id="cd11485">
    <property type="entry name" value="SLC-NCS1sbd_YbbW-like"/>
    <property type="match status" value="1"/>
</dbReference>
<keyword evidence="8" id="KW-1185">Reference proteome</keyword>
<dbReference type="EMBL" id="CP041692">
    <property type="protein sequence ID" value="QDP97820.1"/>
    <property type="molecule type" value="Genomic_DNA"/>
</dbReference>
<dbReference type="InterPro" id="IPR012681">
    <property type="entry name" value="NCS1"/>
</dbReference>
<keyword evidence="5 6" id="KW-0472">Membrane</keyword>
<feature type="transmembrane region" description="Helical" evidence="6">
    <location>
        <begin position="171"/>
        <end position="189"/>
    </location>
</feature>
<feature type="transmembrane region" description="Helical" evidence="6">
    <location>
        <begin position="50"/>
        <end position="71"/>
    </location>
</feature>
<evidence type="ECO:0000313" key="7">
    <source>
        <dbReference type="EMBL" id="QDP97820.1"/>
    </source>
</evidence>
<feature type="transmembrane region" description="Helical" evidence="6">
    <location>
        <begin position="77"/>
        <end position="97"/>
    </location>
</feature>
<name>A0A516Q317_9ACTN</name>
<keyword evidence="3 6" id="KW-0812">Transmembrane</keyword>
<dbReference type="RefSeq" id="WP_143987774.1">
    <property type="nucleotide sequence ID" value="NZ_CP041692.1"/>
</dbReference>
<evidence type="ECO:0000256" key="6">
    <source>
        <dbReference type="SAM" id="Phobius"/>
    </source>
</evidence>
<feature type="transmembrane region" description="Helical" evidence="6">
    <location>
        <begin position="323"/>
        <end position="343"/>
    </location>
</feature>
<dbReference type="KEGG" id="mik:FOE78_19610"/>
<feature type="transmembrane region" description="Helical" evidence="6">
    <location>
        <begin position="482"/>
        <end position="501"/>
    </location>
</feature>
<feature type="transmembrane region" description="Helical" evidence="6">
    <location>
        <begin position="201"/>
        <end position="219"/>
    </location>
</feature>
<reference evidence="7 8" key="1">
    <citation type="submission" date="2019-07" db="EMBL/GenBank/DDBJ databases">
        <title>Microlunatus dokdonensis sp. nov. isolated from the rhizospheric soil of the wild plant Elymus tsukushiensis.</title>
        <authorList>
            <person name="Ghim S.-Y."/>
            <person name="Hwang Y.-J."/>
            <person name="Son J.-S."/>
            <person name="Shin J.-H."/>
        </authorList>
    </citation>
    <scope>NUCLEOTIDE SEQUENCE [LARGE SCALE GENOMIC DNA]</scope>
    <source>
        <strain evidence="7 8">KUDC0627</strain>
    </source>
</reference>
<feature type="transmembrane region" description="Helical" evidence="6">
    <location>
        <begin position="388"/>
        <end position="414"/>
    </location>
</feature>
<dbReference type="Gene3D" id="1.10.4160.10">
    <property type="entry name" value="Hydantoin permease"/>
    <property type="match status" value="1"/>
</dbReference>
<evidence type="ECO:0000313" key="8">
    <source>
        <dbReference type="Proteomes" id="UP000319263"/>
    </source>
</evidence>
<comment type="similarity">
    <text evidence="2">Belongs to the purine-cytosine permease (2.A.39) family.</text>
</comment>
<feature type="transmembrane region" description="Helical" evidence="6">
    <location>
        <begin position="435"/>
        <end position="456"/>
    </location>
</feature>
<dbReference type="AlphaFoldDB" id="A0A516Q317"/>
<dbReference type="InterPro" id="IPR001248">
    <property type="entry name" value="Pur-cyt_permease"/>
</dbReference>
<proteinExistence type="inferred from homology"/>
<evidence type="ECO:0000256" key="5">
    <source>
        <dbReference type="ARBA" id="ARBA00023136"/>
    </source>
</evidence>
<comment type="subcellular location">
    <subcellularLocation>
        <location evidence="1">Membrane</location>
        <topology evidence="1">Multi-pass membrane protein</topology>
    </subcellularLocation>
</comment>
<evidence type="ECO:0000256" key="4">
    <source>
        <dbReference type="ARBA" id="ARBA00022989"/>
    </source>
</evidence>
<dbReference type="Proteomes" id="UP000319263">
    <property type="component" value="Chromosome"/>
</dbReference>
<protein>
    <submittedName>
        <fullName evidence="7">NCS1 family nucleobase:cation symporter-1</fullName>
    </submittedName>
</protein>
<feature type="transmembrane region" description="Helical" evidence="6">
    <location>
        <begin position="364"/>
        <end position="382"/>
    </location>
</feature>
<dbReference type="InterPro" id="IPR045225">
    <property type="entry name" value="Uracil/uridine/allantoin_perm"/>
</dbReference>
<gene>
    <name evidence="7" type="ORF">FOE78_19610</name>
</gene>
<organism evidence="7 8">
    <name type="scientific">Microlunatus elymi</name>
    <dbReference type="NCBI Taxonomy" id="2596828"/>
    <lineage>
        <taxon>Bacteria</taxon>
        <taxon>Bacillati</taxon>
        <taxon>Actinomycetota</taxon>
        <taxon>Actinomycetes</taxon>
        <taxon>Propionibacteriales</taxon>
        <taxon>Propionibacteriaceae</taxon>
        <taxon>Microlunatus</taxon>
    </lineage>
</organism>
<sequence>MVDTVQTRSEELPDGRVDTILGDDLAQSQYVNDDLAPVPLKRRTWSTYSYAALWIGMSHNLATWALAAGLIAVGMNWAQAILVIAVANVIVLVPMLLNAHAGTKYGIPYPVFLRSIYGVRGANFGALLRAFIACGWFGIQTWLGGSGVAVVLGRVFGDWWDNAGTVAGEKWTLWVSFAIFWVLQMLLIWKGMDTIRRFENWAGPAVLAVAIVMLIWIVTKVGGFGPLINQPSKLGWGAEFWKVFFPSLMGMIAFWSTMSLSIPDFTRFSKSQKGQMIGQGLGLPTTMTFFSVLAVLITSGGVALYGEVIWDPTQLIGKFDNTFVVLFGVVTVAVATLAVNVAANVVSPSYDFSNAFPKIINRRTGGIITGILGIVIMPWRLLENANTYIFVWLDFYGGLFGAVAGVMIADYWFIKRRRIEVAECYRRDGHYWFTGGWHVKAVVATVIGMIMAVGGANSPLDAQGNKTGPFPVDGFIPFLKVFWPYNWIVGFVVAGGLYLLLSRLLRDRRP</sequence>
<feature type="transmembrane region" description="Helical" evidence="6">
    <location>
        <begin position="281"/>
        <end position="303"/>
    </location>
</feature>
<evidence type="ECO:0000256" key="2">
    <source>
        <dbReference type="ARBA" id="ARBA00008974"/>
    </source>
</evidence>
<feature type="transmembrane region" description="Helical" evidence="6">
    <location>
        <begin position="239"/>
        <end position="260"/>
    </location>
</feature>
<dbReference type="Pfam" id="PF02133">
    <property type="entry name" value="Transp_cyt_pur"/>
    <property type="match status" value="1"/>
</dbReference>
<evidence type="ECO:0000256" key="1">
    <source>
        <dbReference type="ARBA" id="ARBA00004141"/>
    </source>
</evidence>
<dbReference type="GO" id="GO:0005886">
    <property type="term" value="C:plasma membrane"/>
    <property type="evidence" value="ECO:0007669"/>
    <property type="project" value="TreeGrafter"/>
</dbReference>
<dbReference type="GO" id="GO:0015205">
    <property type="term" value="F:nucleobase transmembrane transporter activity"/>
    <property type="evidence" value="ECO:0007669"/>
    <property type="project" value="TreeGrafter"/>
</dbReference>
<dbReference type="PANTHER" id="PTHR30618">
    <property type="entry name" value="NCS1 FAMILY PURINE/PYRIMIDINE TRANSPORTER"/>
    <property type="match status" value="1"/>
</dbReference>
<evidence type="ECO:0000256" key="3">
    <source>
        <dbReference type="ARBA" id="ARBA00022692"/>
    </source>
</evidence>
<keyword evidence="4 6" id="KW-1133">Transmembrane helix</keyword>
<dbReference type="PANTHER" id="PTHR30618:SF0">
    <property type="entry name" value="PURINE-URACIL PERMEASE NCS1"/>
    <property type="match status" value="1"/>
</dbReference>
<accession>A0A516Q317</accession>
<feature type="transmembrane region" description="Helical" evidence="6">
    <location>
        <begin position="130"/>
        <end position="151"/>
    </location>
</feature>
<dbReference type="OrthoDB" id="6083029at2"/>
<dbReference type="NCBIfam" id="TIGR00800">
    <property type="entry name" value="ncs1"/>
    <property type="match status" value="1"/>
</dbReference>